<dbReference type="OrthoDB" id="5800376at2"/>
<dbReference type="InterPro" id="IPR040596">
    <property type="entry name" value="RNase_II_C_S1"/>
</dbReference>
<dbReference type="InterPro" id="IPR001900">
    <property type="entry name" value="RNase_II/R"/>
</dbReference>
<organism evidence="2 5">
    <name type="scientific">Actinopolyspora erythraea</name>
    <dbReference type="NCBI Taxonomy" id="414996"/>
    <lineage>
        <taxon>Bacteria</taxon>
        <taxon>Bacillati</taxon>
        <taxon>Actinomycetota</taxon>
        <taxon>Actinomycetes</taxon>
        <taxon>Actinopolysporales</taxon>
        <taxon>Actinopolysporaceae</taxon>
        <taxon>Actinopolyspora</taxon>
    </lineage>
</organism>
<reference evidence="2 5" key="2">
    <citation type="submission" date="2017-08" db="EMBL/GenBank/DDBJ databases">
        <title>The complete genome sequence of moderately halophilic actinomycete Actinopolyspora erythraea YIM 90600, the producer of novel erythromycin, novel actinopolysporins A-C and tubercidin.</title>
        <authorList>
            <person name="Yin M."/>
            <person name="Tang S."/>
        </authorList>
    </citation>
    <scope>NUCLEOTIDE SEQUENCE [LARGE SCALE GENOMIC DNA]</scope>
    <source>
        <strain evidence="2 5">YIM 90600</strain>
    </source>
</reference>
<proteinExistence type="predicted"/>
<dbReference type="Pfam" id="PF18614">
    <property type="entry name" value="RNase_II_C_S1"/>
    <property type="match status" value="1"/>
</dbReference>
<evidence type="ECO:0000259" key="1">
    <source>
        <dbReference type="SMART" id="SM00955"/>
    </source>
</evidence>
<dbReference type="AlphaFoldDB" id="A0A099D1J1"/>
<dbReference type="eggNOG" id="COG0557">
    <property type="taxonomic scope" value="Bacteria"/>
</dbReference>
<dbReference type="GO" id="GO:0003723">
    <property type="term" value="F:RNA binding"/>
    <property type="evidence" value="ECO:0007669"/>
    <property type="project" value="InterPro"/>
</dbReference>
<protein>
    <submittedName>
        <fullName evidence="2">RNB domain-containing ribonuclease</fullName>
    </submittedName>
    <submittedName>
        <fullName evidence="3">Ribonuclease II</fullName>
    </submittedName>
</protein>
<dbReference type="SUPFAM" id="SSF50249">
    <property type="entry name" value="Nucleic acid-binding proteins"/>
    <property type="match status" value="1"/>
</dbReference>
<gene>
    <name evidence="2" type="ORF">CDG81_06680</name>
    <name evidence="3" type="ORF">IL38_21710</name>
</gene>
<name>A0A099D1J1_9ACTN</name>
<dbReference type="SMART" id="SM00955">
    <property type="entry name" value="RNB"/>
    <property type="match status" value="1"/>
</dbReference>
<dbReference type="InterPro" id="IPR050180">
    <property type="entry name" value="RNR_Ribonuclease"/>
</dbReference>
<dbReference type="Proteomes" id="UP000029737">
    <property type="component" value="Unassembled WGS sequence"/>
</dbReference>
<dbReference type="GO" id="GO:0000175">
    <property type="term" value="F:3'-5'-RNA exonuclease activity"/>
    <property type="evidence" value="ECO:0007669"/>
    <property type="project" value="TreeGrafter"/>
</dbReference>
<sequence length="467" mass="50649">MDFGGIRREFGLPGEFPTDALMEAQQAVAAPLSSAERTDATDLPLVTVDPAGAKDLDQAVLLRRRGRRGFRVHYAIADTAAFVSPGGALDRETFRRGQTLYLPDGNIPLHPPVLSEGAASLLPEQVRPAVLWTVDLDPHGSPVRVDVRRAVVRSVAALDYRGLLRSFEAGTPHPAVEPLPEVGLLRREQMVHRGAIELGLPEQRVEFSDSSGWRLGLRPRMWLEAFNAEISLLTGMCAAEIMIAAGVGVLRTVPEPDEEAVRGLRRSAERLGVYWPPEQSPADFLAGLEPLRPESLAMHVAGTRLLRGAGYTAFQWGKPSEVGHAGIGAAYAHVTAPLRRLVDRLCTEVCLAVVAGRAVPEWVREGIVDIPSAMGNSDRLASRVERACIAQVQAWELADRVGEVFTATVLRTDGEAGAGEVFVREPPVIARCRGAELVAGQRIPVRLVEADVTRREVLFESADRPSD</sequence>
<dbReference type="GO" id="GO:0000932">
    <property type="term" value="C:P-body"/>
    <property type="evidence" value="ECO:0007669"/>
    <property type="project" value="TreeGrafter"/>
</dbReference>
<dbReference type="InterPro" id="IPR012340">
    <property type="entry name" value="NA-bd_OB-fold"/>
</dbReference>
<feature type="domain" description="RNB" evidence="1">
    <location>
        <begin position="37"/>
        <end position="356"/>
    </location>
</feature>
<evidence type="ECO:0000313" key="4">
    <source>
        <dbReference type="Proteomes" id="UP000029737"/>
    </source>
</evidence>
<evidence type="ECO:0000313" key="3">
    <source>
        <dbReference type="EMBL" id="KGI79811.1"/>
    </source>
</evidence>
<dbReference type="KEGG" id="aey:CDG81_06680"/>
<evidence type="ECO:0000313" key="2">
    <source>
        <dbReference type="EMBL" id="ASU78045.1"/>
    </source>
</evidence>
<dbReference type="PANTHER" id="PTHR23355:SF42">
    <property type="entry name" value="RIBONUCLEASE II, CHLOROPLASTIC_MITOCHONDRIAL"/>
    <property type="match status" value="1"/>
</dbReference>
<dbReference type="PANTHER" id="PTHR23355">
    <property type="entry name" value="RIBONUCLEASE"/>
    <property type="match status" value="1"/>
</dbReference>
<keyword evidence="4" id="KW-1185">Reference proteome</keyword>
<evidence type="ECO:0000313" key="5">
    <source>
        <dbReference type="Proteomes" id="UP000215043"/>
    </source>
</evidence>
<dbReference type="GO" id="GO:0006402">
    <property type="term" value="P:mRNA catabolic process"/>
    <property type="evidence" value="ECO:0007669"/>
    <property type="project" value="TreeGrafter"/>
</dbReference>
<dbReference type="Pfam" id="PF00773">
    <property type="entry name" value="RNB"/>
    <property type="match status" value="1"/>
</dbReference>
<dbReference type="HOGENOM" id="CLU_038135_1_0_11"/>
<accession>A0A099D1J1</accession>
<dbReference type="EMBL" id="CP022752">
    <property type="protein sequence ID" value="ASU78045.1"/>
    <property type="molecule type" value="Genomic_DNA"/>
</dbReference>
<dbReference type="EMBL" id="JPMV01000039">
    <property type="protein sequence ID" value="KGI79811.1"/>
    <property type="molecule type" value="Genomic_DNA"/>
</dbReference>
<reference evidence="3 4" key="1">
    <citation type="journal article" date="2014" name="PLoS ONE">
        <title>Identification and Characterization of a New Erythromycin Biosynthetic Gene Cluster in Actinopolyspora erythraea YIM90600, a Novel Erythronolide-Producing Halophilic Actinomycete Isolated from Salt Field.</title>
        <authorList>
            <person name="Chen D."/>
            <person name="Feng J."/>
            <person name="Huang L."/>
            <person name="Zhang Q."/>
            <person name="Wu J."/>
            <person name="Zhu X."/>
            <person name="Duan Y."/>
            <person name="Xu Z."/>
        </authorList>
    </citation>
    <scope>NUCLEOTIDE SEQUENCE [LARGE SCALE GENOMIC DNA]</scope>
    <source>
        <strain evidence="3 4">YIM90600</strain>
    </source>
</reference>
<dbReference type="Proteomes" id="UP000215043">
    <property type="component" value="Chromosome"/>
</dbReference>